<gene>
    <name evidence="2" type="ordered locus">VIT_19s0085g00640</name>
</gene>
<dbReference type="PaxDb" id="29760-VIT_19s0085g00640.t01"/>
<dbReference type="Proteomes" id="UP000009183">
    <property type="component" value="Chromosome 19"/>
</dbReference>
<proteinExistence type="predicted"/>
<dbReference type="eggNOG" id="ENOG502RIC0">
    <property type="taxonomic scope" value="Eukaryota"/>
</dbReference>
<feature type="region of interest" description="Disordered" evidence="1">
    <location>
        <begin position="67"/>
        <end position="101"/>
    </location>
</feature>
<dbReference type="PANTHER" id="PTHR48434">
    <property type="entry name" value="(RAPE) HYPOTHETICAL PROTEIN"/>
    <property type="match status" value="1"/>
</dbReference>
<name>F6H9U7_VITVI</name>
<evidence type="ECO:0000256" key="1">
    <source>
        <dbReference type="SAM" id="MobiDB-lite"/>
    </source>
</evidence>
<protein>
    <submittedName>
        <fullName evidence="2">Uncharacterized protein</fullName>
    </submittedName>
</protein>
<dbReference type="HOGENOM" id="CLU_052913_0_0_1"/>
<evidence type="ECO:0000313" key="3">
    <source>
        <dbReference type="Proteomes" id="UP000009183"/>
    </source>
</evidence>
<reference evidence="3" key="1">
    <citation type="journal article" date="2007" name="Nature">
        <title>The grapevine genome sequence suggests ancestral hexaploidization in major angiosperm phyla.</title>
        <authorList>
            <consortium name="The French-Italian Public Consortium for Grapevine Genome Characterization."/>
            <person name="Jaillon O."/>
            <person name="Aury J.-M."/>
            <person name="Noel B."/>
            <person name="Policriti A."/>
            <person name="Clepet C."/>
            <person name="Casagrande A."/>
            <person name="Choisne N."/>
            <person name="Aubourg S."/>
            <person name="Vitulo N."/>
            <person name="Jubin C."/>
            <person name="Vezzi A."/>
            <person name="Legeai F."/>
            <person name="Hugueney P."/>
            <person name="Dasilva C."/>
            <person name="Horner D."/>
            <person name="Mica E."/>
            <person name="Jublot D."/>
            <person name="Poulain J."/>
            <person name="Bruyere C."/>
            <person name="Billault A."/>
            <person name="Segurens B."/>
            <person name="Gouyvenoux M."/>
            <person name="Ugarte E."/>
            <person name="Cattonaro F."/>
            <person name="Anthouard V."/>
            <person name="Vico V."/>
            <person name="Del Fabbro C."/>
            <person name="Alaux M."/>
            <person name="Di Gaspero G."/>
            <person name="Dumas V."/>
            <person name="Felice N."/>
            <person name="Paillard S."/>
            <person name="Juman I."/>
            <person name="Moroldo M."/>
            <person name="Scalabrin S."/>
            <person name="Canaguier A."/>
            <person name="Le Clainche I."/>
            <person name="Malacrida G."/>
            <person name="Durand E."/>
            <person name="Pesole G."/>
            <person name="Laucou V."/>
            <person name="Chatelet P."/>
            <person name="Merdinoglu D."/>
            <person name="Delledonne M."/>
            <person name="Pezzotti M."/>
            <person name="Lecharny A."/>
            <person name="Scarpelli C."/>
            <person name="Artiguenave F."/>
            <person name="Pe M.E."/>
            <person name="Valle G."/>
            <person name="Morgante M."/>
            <person name="Caboche M."/>
            <person name="Adam-Blondon A.-F."/>
            <person name="Weissenbach J."/>
            <person name="Quetier F."/>
            <person name="Wincker P."/>
        </authorList>
    </citation>
    <scope>NUCLEOTIDE SEQUENCE [LARGE SCALE GENOMIC DNA]</scope>
    <source>
        <strain evidence="3">cv. Pinot noir / PN40024</strain>
    </source>
</reference>
<dbReference type="PANTHER" id="PTHR48434:SF1">
    <property type="entry name" value="(RAPE) HYPOTHETICAL PROTEIN"/>
    <property type="match status" value="1"/>
</dbReference>
<accession>F6H9U7</accession>
<keyword evidence="3" id="KW-1185">Reference proteome</keyword>
<dbReference type="InParanoid" id="F6H9U7"/>
<dbReference type="AlphaFoldDB" id="F6H9U7"/>
<dbReference type="EMBL" id="FN595503">
    <property type="protein sequence ID" value="CCB48990.1"/>
    <property type="molecule type" value="Genomic_DNA"/>
</dbReference>
<organism evidence="2 3">
    <name type="scientific">Vitis vinifera</name>
    <name type="common">Grape</name>
    <dbReference type="NCBI Taxonomy" id="29760"/>
    <lineage>
        <taxon>Eukaryota</taxon>
        <taxon>Viridiplantae</taxon>
        <taxon>Streptophyta</taxon>
        <taxon>Embryophyta</taxon>
        <taxon>Tracheophyta</taxon>
        <taxon>Spermatophyta</taxon>
        <taxon>Magnoliopsida</taxon>
        <taxon>eudicotyledons</taxon>
        <taxon>Gunneridae</taxon>
        <taxon>Pentapetalae</taxon>
        <taxon>rosids</taxon>
        <taxon>Vitales</taxon>
        <taxon>Vitaceae</taxon>
        <taxon>Viteae</taxon>
        <taxon>Vitis</taxon>
    </lineage>
</organism>
<evidence type="ECO:0000313" key="2">
    <source>
        <dbReference type="EMBL" id="CCB48990.1"/>
    </source>
</evidence>
<feature type="compositionally biased region" description="Low complexity" evidence="1">
    <location>
        <begin position="74"/>
        <end position="101"/>
    </location>
</feature>
<sequence>MGTPVRPQLPSSSKKTKASYAMISNFSNVSPTFPLQTSNSFQVLSPDFPPLQPSKSFIQASKSNPKNILIQGHSSPSTISTLPSPSQSPSQSPSPSSSYSQYVKKPKTLEIAFIEPEFNFEEIPKILPYIFPPGVNFNSNDPLKTRQFYEFILADTDSVEITHNTDKNNPQRIAFSKCQILRVMTIADWNQKPFTCKAFSQPFHPMSYNYLDYMDAWYNMFYLQSYQHSWFIQFSRNCNTKFPAWFQKWWTFFGLLDSIFPPDIQEKFNFYKSKTSSQNITQPRLLTFCSRLRIPWILTWNIIKKQEQPLYFPLSLSREFNIKWWDKFNHDFVCQQKVLQLISSRPGSSNSKDSSRSSQGPTQEEFLTLKRKCQASLAAATDLEQYRQGLIQTLKEFGDHQENEETLSDDSYVDPEFILYGGPMGQSR</sequence>